<evidence type="ECO:0000313" key="2">
    <source>
        <dbReference type="WBParaSite" id="RSKR_0000385300.1"/>
    </source>
</evidence>
<reference evidence="2" key="1">
    <citation type="submission" date="2016-11" db="UniProtKB">
        <authorList>
            <consortium name="WormBaseParasite"/>
        </authorList>
    </citation>
    <scope>IDENTIFICATION</scope>
    <source>
        <strain evidence="2">KR3021</strain>
    </source>
</reference>
<protein>
    <submittedName>
        <fullName evidence="2">Signal peptide protein</fullName>
    </submittedName>
</protein>
<dbReference type="Proteomes" id="UP000095286">
    <property type="component" value="Unplaced"/>
</dbReference>
<dbReference type="WBParaSite" id="RSKR_0000385300.1">
    <property type="protein sequence ID" value="RSKR_0000385300.1"/>
    <property type="gene ID" value="RSKR_0000385300"/>
</dbReference>
<name>A0AC35TSZ2_9BILA</name>
<organism evidence="1 2">
    <name type="scientific">Rhabditophanes sp. KR3021</name>
    <dbReference type="NCBI Taxonomy" id="114890"/>
    <lineage>
        <taxon>Eukaryota</taxon>
        <taxon>Metazoa</taxon>
        <taxon>Ecdysozoa</taxon>
        <taxon>Nematoda</taxon>
        <taxon>Chromadorea</taxon>
        <taxon>Rhabditida</taxon>
        <taxon>Tylenchina</taxon>
        <taxon>Panagrolaimomorpha</taxon>
        <taxon>Strongyloidoidea</taxon>
        <taxon>Alloionematidae</taxon>
        <taxon>Rhabditophanes</taxon>
    </lineage>
</organism>
<evidence type="ECO:0000313" key="1">
    <source>
        <dbReference type="Proteomes" id="UP000095286"/>
    </source>
</evidence>
<sequence length="197" mass="22488">MSKTRWRMPLTIVLLILLGSSLSNQTVSTIKAKQSCLDHYLAGESGTEVNRNVILPIATTGSDADNTYFIECRMPKSAQPHLLVESVVKNGLEQWHGIRSGEKRTIGYQVRDKHLMERLLKDSDTCEQTITVDWNEWIAYEAFKLANQQPFYGTASSETEEPFEDADPPFFQKVNQKHNFNYPNQFKLNLEAKSSDE</sequence>
<accession>A0AC35TSZ2</accession>
<proteinExistence type="predicted"/>